<dbReference type="EMBL" id="SJOL01003073">
    <property type="protein sequence ID" value="TGZ73039.1"/>
    <property type="molecule type" value="Genomic_DNA"/>
</dbReference>
<feature type="region of interest" description="Disordered" evidence="1">
    <location>
        <begin position="159"/>
        <end position="204"/>
    </location>
</feature>
<dbReference type="EMBL" id="SJOL01003073">
    <property type="protein sequence ID" value="TGZ73043.1"/>
    <property type="molecule type" value="Genomic_DNA"/>
</dbReference>
<gene>
    <name evidence="3" type="ORF">CRM22_001740</name>
</gene>
<dbReference type="Proteomes" id="UP000308267">
    <property type="component" value="Unassembled WGS sequence"/>
</dbReference>
<proteinExistence type="predicted"/>
<protein>
    <recommendedName>
        <fullName evidence="2">HIT-type domain-containing protein</fullName>
    </recommendedName>
</protein>
<dbReference type="InterPro" id="IPR029523">
    <property type="entry name" value="INO80B/Ies2"/>
</dbReference>
<reference evidence="3 4" key="1">
    <citation type="journal article" date="2019" name="BMC Genomics">
        <title>New insights from Opisthorchis felineus genome: update on genomics of the epidemiologically important liver flukes.</title>
        <authorList>
            <person name="Ershov N.I."/>
            <person name="Mordvinov V.A."/>
            <person name="Prokhortchouk E.B."/>
            <person name="Pakharukova M.Y."/>
            <person name="Gunbin K.V."/>
            <person name="Ustyantsev K."/>
            <person name="Genaev M.A."/>
            <person name="Blinov A.G."/>
            <person name="Mazur A."/>
            <person name="Boulygina E."/>
            <person name="Tsygankova S."/>
            <person name="Khrameeva E."/>
            <person name="Chekanov N."/>
            <person name="Fan G."/>
            <person name="Xiao A."/>
            <person name="Zhang H."/>
            <person name="Xu X."/>
            <person name="Yang H."/>
            <person name="Solovyev V."/>
            <person name="Lee S.M."/>
            <person name="Liu X."/>
            <person name="Afonnikov D.A."/>
            <person name="Skryabin K.G."/>
        </authorList>
    </citation>
    <scope>NUCLEOTIDE SEQUENCE [LARGE SCALE GENOMIC DNA]</scope>
    <source>
        <strain evidence="3">AK-0245</strain>
        <tissue evidence="3">Whole organism</tissue>
    </source>
</reference>
<dbReference type="EMBL" id="SJOL01003073">
    <property type="protein sequence ID" value="TGZ73045.1"/>
    <property type="molecule type" value="Genomic_DNA"/>
</dbReference>
<evidence type="ECO:0000256" key="1">
    <source>
        <dbReference type="SAM" id="MobiDB-lite"/>
    </source>
</evidence>
<dbReference type="CDD" id="cd23021">
    <property type="entry name" value="zf-HIT_IN80B"/>
    <property type="match status" value="1"/>
</dbReference>
<dbReference type="EMBL" id="SJOL01003073">
    <property type="protein sequence ID" value="TGZ73044.1"/>
    <property type="molecule type" value="Genomic_DNA"/>
</dbReference>
<dbReference type="Pfam" id="PF04438">
    <property type="entry name" value="zf-HIT"/>
    <property type="match status" value="1"/>
</dbReference>
<dbReference type="GO" id="GO:0031011">
    <property type="term" value="C:Ino80 complex"/>
    <property type="evidence" value="ECO:0007669"/>
    <property type="project" value="InterPro"/>
</dbReference>
<feature type="domain" description="HIT-type" evidence="2">
    <location>
        <begin position="427"/>
        <end position="454"/>
    </location>
</feature>
<evidence type="ECO:0000313" key="3">
    <source>
        <dbReference type="EMBL" id="TGZ73038.1"/>
    </source>
</evidence>
<dbReference type="GO" id="GO:0006338">
    <property type="term" value="P:chromatin remodeling"/>
    <property type="evidence" value="ECO:0007669"/>
    <property type="project" value="InterPro"/>
</dbReference>
<name>A0A4S2MF69_OPIFE</name>
<dbReference type="EMBL" id="SJOL01003073">
    <property type="protein sequence ID" value="TGZ73041.1"/>
    <property type="molecule type" value="Genomic_DNA"/>
</dbReference>
<accession>A0A4S2MF69</accession>
<dbReference type="PANTHER" id="PTHR21561:SF12">
    <property type="entry name" value="INO80 COMPLEX SUBUNIT B"/>
    <property type="match status" value="1"/>
</dbReference>
<evidence type="ECO:0000259" key="2">
    <source>
        <dbReference type="Pfam" id="PF04438"/>
    </source>
</evidence>
<comment type="caution">
    <text evidence="3">The sequence shown here is derived from an EMBL/GenBank/DDBJ whole genome shotgun (WGS) entry which is preliminary data.</text>
</comment>
<evidence type="ECO:0000313" key="4">
    <source>
        <dbReference type="Proteomes" id="UP000308267"/>
    </source>
</evidence>
<dbReference type="AlphaFoldDB" id="A0A4S2MF69"/>
<dbReference type="EMBL" id="SJOL01003073">
    <property type="protein sequence ID" value="TGZ73040.1"/>
    <property type="molecule type" value="Genomic_DNA"/>
</dbReference>
<dbReference type="OrthoDB" id="2021186at2759"/>
<dbReference type="InterPro" id="IPR007529">
    <property type="entry name" value="Znf_HIT"/>
</dbReference>
<dbReference type="EMBL" id="SJOL01003073">
    <property type="protein sequence ID" value="TGZ73038.1"/>
    <property type="molecule type" value="Genomic_DNA"/>
</dbReference>
<dbReference type="PANTHER" id="PTHR21561">
    <property type="entry name" value="INO80 COMPLEX SUBUNIT B"/>
    <property type="match status" value="1"/>
</dbReference>
<sequence>MNSNGSGENGISDGGHFVYGMFWRALRILSRARKSETTKNLLYAQTSLLYINSRPVALHKHTVIDTLRFLDILLCVQHAMSDSDSTWPATDDFGSRFLEIDEYECPQYNQLPRLPRQRAFSKQAADTDAVPVRRNEARRTRGVRVRSYLAMEEGRDESDVDEVDCISLPGPRSRRTSAHSRAKSDQKSEEVEDDDPQISSFQKPRLLTARQLSLQRHRAATVDTVTHSGTESDLLTLESLEAPRRITSPTPEQLDARQRNIARRRESAKHRAELQKRQTVERLLKVNADSEGFMKRTRGRGARGGSRGFSHSASVTSLLSASSNVSGTCDESESSTAAITARVDEDDEDSGQDTATEASDLDLIARISLAKQHGLGDSLMDPSRDHIRCISSLRLSPSNRVCFPPNIDAALSLSTSKEPPPVPPIRLCGLGCGRPRRYTCSTTGVPLCSLACYRQNIVNVVKQNNMALMRGGCVHHIYE</sequence>
<organism evidence="3 4">
    <name type="scientific">Opisthorchis felineus</name>
    <dbReference type="NCBI Taxonomy" id="147828"/>
    <lineage>
        <taxon>Eukaryota</taxon>
        <taxon>Metazoa</taxon>
        <taxon>Spiralia</taxon>
        <taxon>Lophotrochozoa</taxon>
        <taxon>Platyhelminthes</taxon>
        <taxon>Trematoda</taxon>
        <taxon>Digenea</taxon>
        <taxon>Opisthorchiida</taxon>
        <taxon>Opisthorchiata</taxon>
        <taxon>Opisthorchiidae</taxon>
        <taxon>Opisthorchis</taxon>
    </lineage>
</organism>
<feature type="compositionally biased region" description="Basic residues" evidence="1">
    <location>
        <begin position="172"/>
        <end position="181"/>
    </location>
</feature>
<dbReference type="EMBL" id="SJOL01003073">
    <property type="protein sequence ID" value="TGZ73042.1"/>
    <property type="molecule type" value="Genomic_DNA"/>
</dbReference>
<keyword evidence="4" id="KW-1185">Reference proteome</keyword>